<comment type="caution">
    <text evidence="3">The sequence shown here is derived from an EMBL/GenBank/DDBJ whole genome shotgun (WGS) entry which is preliminary data.</text>
</comment>
<dbReference type="PRINTS" id="PR00081">
    <property type="entry name" value="GDHRDH"/>
</dbReference>
<proteinExistence type="inferred from homology"/>
<evidence type="ECO:0000313" key="3">
    <source>
        <dbReference type="EMBL" id="EAU46134.1"/>
    </source>
</evidence>
<dbReference type="PANTHER" id="PTHR44196:SF1">
    <property type="entry name" value="DEHYDROGENASE_REDUCTASE SDR FAMILY MEMBER 7B"/>
    <property type="match status" value="1"/>
</dbReference>
<dbReference type="AlphaFoldDB" id="Q0FPS9"/>
<dbReference type="InterPro" id="IPR036291">
    <property type="entry name" value="NAD(P)-bd_dom_sf"/>
</dbReference>
<dbReference type="STRING" id="314265.R2601_01513"/>
<dbReference type="HOGENOM" id="CLU_010194_2_10_5"/>
<dbReference type="Gene3D" id="3.40.50.720">
    <property type="entry name" value="NAD(P)-binding Rossmann-like Domain"/>
    <property type="match status" value="1"/>
</dbReference>
<reference evidence="3 4" key="1">
    <citation type="journal article" date="2010" name="J. Bacteriol.">
        <title>Genome sequences of Pelagibaca bermudensis HTCC2601T and Maritimibacter alkaliphilus HTCC2654T, the type strains of two marine Roseobacter genera.</title>
        <authorList>
            <person name="Thrash J.C."/>
            <person name="Cho J.C."/>
            <person name="Ferriera S."/>
            <person name="Johnson J."/>
            <person name="Vergin K.L."/>
            <person name="Giovannoni S.J."/>
        </authorList>
    </citation>
    <scope>NUCLEOTIDE SEQUENCE [LARGE SCALE GENOMIC DNA]</scope>
    <source>
        <strain evidence="4">DSM 26914 / JCM 13377 / KCTC 12554 / HTCC2601</strain>
    </source>
</reference>
<name>Q0FPS9_SALBH</name>
<organism evidence="3 4">
    <name type="scientific">Salipiger bermudensis (strain DSM 26914 / JCM 13377 / KCTC 12554 / HTCC2601)</name>
    <name type="common">Pelagibaca bermudensis</name>
    <dbReference type="NCBI Taxonomy" id="314265"/>
    <lineage>
        <taxon>Bacteria</taxon>
        <taxon>Pseudomonadati</taxon>
        <taxon>Pseudomonadota</taxon>
        <taxon>Alphaproteobacteria</taxon>
        <taxon>Rhodobacterales</taxon>
        <taxon>Roseobacteraceae</taxon>
        <taxon>Salipiger</taxon>
    </lineage>
</organism>
<comment type="similarity">
    <text evidence="1">Belongs to the short-chain dehydrogenases/reductases (SDR) family.</text>
</comment>
<keyword evidence="2" id="KW-0560">Oxidoreductase</keyword>
<evidence type="ECO:0000256" key="1">
    <source>
        <dbReference type="ARBA" id="ARBA00006484"/>
    </source>
</evidence>
<dbReference type="PANTHER" id="PTHR44196">
    <property type="entry name" value="DEHYDROGENASE/REDUCTASE SDR FAMILY MEMBER 7B"/>
    <property type="match status" value="1"/>
</dbReference>
<evidence type="ECO:0000256" key="2">
    <source>
        <dbReference type="ARBA" id="ARBA00023002"/>
    </source>
</evidence>
<dbReference type="SUPFAM" id="SSF51735">
    <property type="entry name" value="NAD(P)-binding Rossmann-fold domains"/>
    <property type="match status" value="1"/>
</dbReference>
<dbReference type="EMBL" id="AATQ01000017">
    <property type="protein sequence ID" value="EAU46134.1"/>
    <property type="molecule type" value="Genomic_DNA"/>
</dbReference>
<dbReference type="GO" id="GO:0016020">
    <property type="term" value="C:membrane"/>
    <property type="evidence" value="ECO:0007669"/>
    <property type="project" value="TreeGrafter"/>
</dbReference>
<accession>Q0FPS9</accession>
<evidence type="ECO:0000313" key="4">
    <source>
        <dbReference type="Proteomes" id="UP000006230"/>
    </source>
</evidence>
<dbReference type="Proteomes" id="UP000006230">
    <property type="component" value="Unassembled WGS sequence"/>
</dbReference>
<dbReference type="RefSeq" id="WP_007801448.1">
    <property type="nucleotide sequence ID" value="NZ_DS022277.1"/>
</dbReference>
<protein>
    <submittedName>
        <fullName evidence="3">Agropine synthesis reductase</fullName>
    </submittedName>
</protein>
<dbReference type="eggNOG" id="COG1028">
    <property type="taxonomic scope" value="Bacteria"/>
</dbReference>
<gene>
    <name evidence="3" type="ORF">R2601_01513</name>
</gene>
<dbReference type="GO" id="GO:0016491">
    <property type="term" value="F:oxidoreductase activity"/>
    <property type="evidence" value="ECO:0007669"/>
    <property type="project" value="UniProtKB-KW"/>
</dbReference>
<keyword evidence="4" id="KW-1185">Reference proteome</keyword>
<sequence length="233" mass="24427">MTRKVMLLTGGSRGIGLGIALEAARRGWFVSLGLRGEAALPQELAAKSAEAVTYDATTAGEAAWVEGVMQRHGRIDAVVACAGLLDHDTIVTQDDAAVLRLFEVNAHAPRRLAAAAWLPLIDSGDGRIVVMASLSGKRVKSQRSGLYAFSKFAAVGLAHALRHEGWDHGIRATAICPGLVATDMGLSAADGGYSPEDMTQVSDLAALTLNTIETPSTLCQAEITLNCQPDGIH</sequence>
<dbReference type="InterPro" id="IPR002347">
    <property type="entry name" value="SDR_fam"/>
</dbReference>
<dbReference type="Pfam" id="PF00106">
    <property type="entry name" value="adh_short"/>
    <property type="match status" value="1"/>
</dbReference>